<dbReference type="EMBL" id="GDID01002358">
    <property type="protein sequence ID" value="JAP94248.1"/>
    <property type="molecule type" value="Transcribed_RNA"/>
</dbReference>
<accession>A0A146KDE5</accession>
<dbReference type="AlphaFoldDB" id="A0A146KDE5"/>
<evidence type="ECO:0000256" key="1">
    <source>
        <dbReference type="ARBA" id="ARBA00008455"/>
    </source>
</evidence>
<feature type="non-terminal residue" evidence="3">
    <location>
        <position position="98"/>
    </location>
</feature>
<dbReference type="GO" id="GO:0006508">
    <property type="term" value="P:proteolysis"/>
    <property type="evidence" value="ECO:0007669"/>
    <property type="project" value="InterPro"/>
</dbReference>
<comment type="similarity">
    <text evidence="1">Belongs to the peptidase C1 family.</text>
</comment>
<dbReference type="SUPFAM" id="SSF54001">
    <property type="entry name" value="Cysteine proteinases"/>
    <property type="match status" value="1"/>
</dbReference>
<dbReference type="InterPro" id="IPR000668">
    <property type="entry name" value="Peptidase_C1A_C"/>
</dbReference>
<proteinExistence type="inferred from homology"/>
<dbReference type="PANTHER" id="PTHR12411">
    <property type="entry name" value="CYSTEINE PROTEASE FAMILY C1-RELATED"/>
    <property type="match status" value="1"/>
</dbReference>
<dbReference type="Pfam" id="PF00112">
    <property type="entry name" value="Peptidase_C1"/>
    <property type="match status" value="1"/>
</dbReference>
<protein>
    <submittedName>
        <fullName evidence="3">Cathepsin L</fullName>
    </submittedName>
</protein>
<gene>
    <name evidence="3" type="ORF">TPC1_13178</name>
</gene>
<dbReference type="GO" id="GO:0008234">
    <property type="term" value="F:cysteine-type peptidase activity"/>
    <property type="evidence" value="ECO:0007669"/>
    <property type="project" value="InterPro"/>
</dbReference>
<feature type="domain" description="Peptidase C1A papain C-terminal" evidence="2">
    <location>
        <begin position="4"/>
        <end position="67"/>
    </location>
</feature>
<evidence type="ECO:0000313" key="3">
    <source>
        <dbReference type="EMBL" id="JAP94248.1"/>
    </source>
</evidence>
<sequence length="98" mass="11182">SIKEQFSNYIGGVMQGNCEGQLDHQVLFVGYGVYQKQQVWILKNSWGTEWGIQGYFYIGVGTNSLCTEQYAYVLQPKYLANDDLTHVFAFDKQEALAQ</sequence>
<name>A0A146KDE5_9EUKA</name>
<organism evidence="3">
    <name type="scientific">Trepomonas sp. PC1</name>
    <dbReference type="NCBI Taxonomy" id="1076344"/>
    <lineage>
        <taxon>Eukaryota</taxon>
        <taxon>Metamonada</taxon>
        <taxon>Diplomonadida</taxon>
        <taxon>Hexamitidae</taxon>
        <taxon>Hexamitinae</taxon>
        <taxon>Trepomonas</taxon>
    </lineage>
</organism>
<dbReference type="InterPro" id="IPR013128">
    <property type="entry name" value="Peptidase_C1A"/>
</dbReference>
<dbReference type="Gene3D" id="3.90.70.10">
    <property type="entry name" value="Cysteine proteinases"/>
    <property type="match status" value="1"/>
</dbReference>
<dbReference type="InterPro" id="IPR038765">
    <property type="entry name" value="Papain-like_cys_pep_sf"/>
</dbReference>
<feature type="non-terminal residue" evidence="3">
    <location>
        <position position="1"/>
    </location>
</feature>
<reference evidence="3" key="1">
    <citation type="submission" date="2015-07" db="EMBL/GenBank/DDBJ databases">
        <title>Adaptation to a free-living lifestyle via gene acquisitions in the diplomonad Trepomonas sp. PC1.</title>
        <authorList>
            <person name="Xu F."/>
            <person name="Jerlstrom-Hultqvist J."/>
            <person name="Kolisko M."/>
            <person name="Simpson A.G.B."/>
            <person name="Roger A.J."/>
            <person name="Svard S.G."/>
            <person name="Andersson J.O."/>
        </authorList>
    </citation>
    <scope>NUCLEOTIDE SEQUENCE</scope>
    <source>
        <strain evidence="3">PC1</strain>
    </source>
</reference>
<evidence type="ECO:0000259" key="2">
    <source>
        <dbReference type="Pfam" id="PF00112"/>
    </source>
</evidence>